<dbReference type="OrthoDB" id="1453650at2"/>
<keyword evidence="3" id="KW-1185">Reference proteome</keyword>
<keyword evidence="1" id="KW-0732">Signal</keyword>
<feature type="chain" id="PRO_5022245158" description="DUF4476 domain-containing protein" evidence="1">
    <location>
        <begin position="19"/>
        <end position="255"/>
    </location>
</feature>
<accession>A0A563D8T8</accession>
<dbReference type="Proteomes" id="UP000319499">
    <property type="component" value="Unassembled WGS sequence"/>
</dbReference>
<organism evidence="2 3">
    <name type="scientific">Apibacter muscae</name>
    <dbReference type="NCBI Taxonomy" id="2509004"/>
    <lineage>
        <taxon>Bacteria</taxon>
        <taxon>Pseudomonadati</taxon>
        <taxon>Bacteroidota</taxon>
        <taxon>Flavobacteriia</taxon>
        <taxon>Flavobacteriales</taxon>
        <taxon>Weeksellaceae</taxon>
        <taxon>Apibacter</taxon>
    </lineage>
</organism>
<dbReference type="EMBL" id="SELH01000025">
    <property type="protein sequence ID" value="TWP26656.1"/>
    <property type="molecule type" value="Genomic_DNA"/>
</dbReference>
<evidence type="ECO:0008006" key="4">
    <source>
        <dbReference type="Google" id="ProtNLM"/>
    </source>
</evidence>
<dbReference type="RefSeq" id="WP_146263074.1">
    <property type="nucleotide sequence ID" value="NZ_SELG01000041.1"/>
</dbReference>
<comment type="caution">
    <text evidence="2">The sequence shown here is derived from an EMBL/GenBank/DDBJ whole genome shotgun (WGS) entry which is preliminary data.</text>
</comment>
<sequence>MKKNYLWLLLILFFQLNAQQIDSLSIANPLYSEYKSLSFIPTYKFSKISKLLAKSGIKNISNNGSENKIVPVILSDEDFNQLSFKEKFTYVMAYPENLNKNIILNTSLDRNDKINAHLPYHDQDIIWSIREIDFLRNNRNEVLKLIKENSLKQPNIGLNFKLILRELNATEMIPFLISSFKKSDKKDYEILTLLMLLVKDNNYFPFMKSNICYHLYIQNKDSNEMYLDILESNVGYILSTAKNYYSQLPKPNKTL</sequence>
<proteinExistence type="predicted"/>
<evidence type="ECO:0000256" key="1">
    <source>
        <dbReference type="SAM" id="SignalP"/>
    </source>
</evidence>
<reference evidence="2 3" key="1">
    <citation type="submission" date="2019-02" db="EMBL/GenBank/DDBJ databases">
        <title>Apibacter muscae sp. nov.: a novel member of the house fly microbiota.</title>
        <authorList>
            <person name="Park R."/>
        </authorList>
    </citation>
    <scope>NUCLEOTIDE SEQUENCE [LARGE SCALE GENOMIC DNA]</scope>
    <source>
        <strain evidence="2 3">AL1</strain>
    </source>
</reference>
<gene>
    <name evidence="2" type="ORF">ETU09_08820</name>
</gene>
<dbReference type="AlphaFoldDB" id="A0A563D8T8"/>
<feature type="signal peptide" evidence="1">
    <location>
        <begin position="1"/>
        <end position="18"/>
    </location>
</feature>
<evidence type="ECO:0000313" key="2">
    <source>
        <dbReference type="EMBL" id="TWP26656.1"/>
    </source>
</evidence>
<protein>
    <recommendedName>
        <fullName evidence="4">DUF4476 domain-containing protein</fullName>
    </recommendedName>
</protein>
<name>A0A563D8T8_9FLAO</name>
<evidence type="ECO:0000313" key="3">
    <source>
        <dbReference type="Proteomes" id="UP000319499"/>
    </source>
</evidence>